<evidence type="ECO:0000256" key="1">
    <source>
        <dbReference type="SAM" id="Phobius"/>
    </source>
</evidence>
<proteinExistence type="predicted"/>
<sequence length="347" mass="36561">MQSRLAPLLTEGYPSIRIRWHAIITVMKAQLLLVRRRVLTLVVLALLGGGFLLATGFHLVLYVFATLPVSAQACPTASTSAQQVSQAPPCVSETPQQQAEQKLLRQEVLREQKTTLTFPMSLSLGGDTLLSLGVLLLCIFVAIFVGSDYQAGTQHLVFLRGVPLTRLVCAQSVMLLLILVIVSAALLMAGALLGCVIGPLLGGKLSPLSLQGWGELALYWLGICVSLWLYALLSVLFTTLGRSIGAGIAGSIGYLFIQGLLLPPLTSMLSALPDSGFTALLRHLPALFLGPACHTLLEALASRPLPLVASAVPSSASTALAGAVLLCYGLISGGVSLLLVHKRDVAL</sequence>
<organism evidence="2 3">
    <name type="scientific">Thermogemmatispora tikiterensis</name>
    <dbReference type="NCBI Taxonomy" id="1825093"/>
    <lineage>
        <taxon>Bacteria</taxon>
        <taxon>Bacillati</taxon>
        <taxon>Chloroflexota</taxon>
        <taxon>Ktedonobacteria</taxon>
        <taxon>Thermogemmatisporales</taxon>
        <taxon>Thermogemmatisporaceae</taxon>
        <taxon>Thermogemmatispora</taxon>
    </lineage>
</organism>
<keyword evidence="1" id="KW-0472">Membrane</keyword>
<evidence type="ECO:0000313" key="3">
    <source>
        <dbReference type="Proteomes" id="UP000248706"/>
    </source>
</evidence>
<reference evidence="2 3" key="1">
    <citation type="submission" date="2016-08" db="EMBL/GenBank/DDBJ databases">
        <title>Analysis of Carbohydrate Active Enzymes in Thermogemmatispora T81 Reveals Carbohydrate Degradation Ability.</title>
        <authorList>
            <person name="Tomazini A."/>
            <person name="Lal S."/>
            <person name="Stott M."/>
            <person name="Henrissat B."/>
            <person name="Polikarpov I."/>
            <person name="Sparling R."/>
            <person name="Levin D.B."/>
        </authorList>
    </citation>
    <scope>NUCLEOTIDE SEQUENCE [LARGE SCALE GENOMIC DNA]</scope>
    <source>
        <strain evidence="2 3">T81</strain>
    </source>
</reference>
<feature type="transmembrane region" description="Helical" evidence="1">
    <location>
        <begin position="167"/>
        <end position="197"/>
    </location>
</feature>
<protein>
    <submittedName>
        <fullName evidence="2">Uncharacterized protein</fullName>
    </submittedName>
</protein>
<comment type="caution">
    <text evidence="2">The sequence shown here is derived from an EMBL/GenBank/DDBJ whole genome shotgun (WGS) entry which is preliminary data.</text>
</comment>
<keyword evidence="3" id="KW-1185">Reference proteome</keyword>
<dbReference type="EMBL" id="MCIF01000002">
    <property type="protein sequence ID" value="RAQ94014.1"/>
    <property type="molecule type" value="Genomic_DNA"/>
</dbReference>
<feature type="transmembrane region" description="Helical" evidence="1">
    <location>
        <begin position="128"/>
        <end position="146"/>
    </location>
</feature>
<name>A0A328VFC1_9CHLR</name>
<dbReference type="AlphaFoldDB" id="A0A328VFC1"/>
<keyword evidence="1" id="KW-1133">Transmembrane helix</keyword>
<keyword evidence="1" id="KW-0812">Transmembrane</keyword>
<gene>
    <name evidence="2" type="ORF">A4R35_00620</name>
</gene>
<feature type="transmembrane region" description="Helical" evidence="1">
    <location>
        <begin position="252"/>
        <end position="272"/>
    </location>
</feature>
<feature type="transmembrane region" description="Helical" evidence="1">
    <location>
        <begin position="217"/>
        <end position="240"/>
    </location>
</feature>
<feature type="transmembrane region" description="Helical" evidence="1">
    <location>
        <begin position="38"/>
        <end position="65"/>
    </location>
</feature>
<accession>A0A328VFC1</accession>
<feature type="transmembrane region" description="Helical" evidence="1">
    <location>
        <begin position="319"/>
        <end position="340"/>
    </location>
</feature>
<dbReference type="Proteomes" id="UP000248706">
    <property type="component" value="Unassembled WGS sequence"/>
</dbReference>
<evidence type="ECO:0000313" key="2">
    <source>
        <dbReference type="EMBL" id="RAQ94014.1"/>
    </source>
</evidence>